<dbReference type="Pfam" id="PF01636">
    <property type="entry name" value="APH"/>
    <property type="match status" value="1"/>
</dbReference>
<dbReference type="InterPro" id="IPR011009">
    <property type="entry name" value="Kinase-like_dom_sf"/>
</dbReference>
<dbReference type="RefSeq" id="WP_072304102.1">
    <property type="nucleotide sequence ID" value="NZ_FPIY01000003.1"/>
</dbReference>
<keyword evidence="3" id="KW-0418">Kinase</keyword>
<dbReference type="Gene3D" id="3.30.200.20">
    <property type="entry name" value="Phosphorylase Kinase, domain 1"/>
    <property type="match status" value="1"/>
</dbReference>
<evidence type="ECO:0000313" key="4">
    <source>
        <dbReference type="Proteomes" id="UP000183257"/>
    </source>
</evidence>
<sequence length="332" mass="38545">MTHFPATASTLSATALGLLVKEQYNLSSDFNCTLFRTGINHTYFLKNKDTTYVLRVYSCNWRSKQEILEEIKLLELLKRNELSVSYALKDKNSAYLQTIHAPEGKRYAVLFSFAEGGKVRFIDHETSFAVGALMGKIHNVTIHKTVARVNYTTDTLVHKPYDFLKTYFSEDLPELKFVKAQGEQVTNTFKDIALDDIPKGIIHLDIWYDNMSITDNREITIFDFDFCGNGYLVLDVAYFCMQLFHIETDKEAYELKVKEFLKGYQKQRALTKQELDLIPTAGKAIWLFYLGVQAQRFDWSNIFLSENYLKMYLGRLKNWTSFCEENQNAFIV</sequence>
<dbReference type="SUPFAM" id="SSF56112">
    <property type="entry name" value="Protein kinase-like (PK-like)"/>
    <property type="match status" value="1"/>
</dbReference>
<dbReference type="GO" id="GO:0004413">
    <property type="term" value="F:homoserine kinase activity"/>
    <property type="evidence" value="ECO:0007669"/>
    <property type="project" value="TreeGrafter"/>
</dbReference>
<keyword evidence="3" id="KW-0808">Transferase</keyword>
<keyword evidence="4" id="KW-1185">Reference proteome</keyword>
<organism evidence="3 4">
    <name type="scientific">Cellulophaga fucicola</name>
    <dbReference type="NCBI Taxonomy" id="76595"/>
    <lineage>
        <taxon>Bacteria</taxon>
        <taxon>Pseudomonadati</taxon>
        <taxon>Bacteroidota</taxon>
        <taxon>Flavobacteriia</taxon>
        <taxon>Flavobacteriales</taxon>
        <taxon>Flavobacteriaceae</taxon>
        <taxon>Cellulophaga</taxon>
    </lineage>
</organism>
<protein>
    <submittedName>
        <fullName evidence="3">Ser/Thr protein kinase RdoA involved in Cpx stress response, MazF antagonist</fullName>
    </submittedName>
</protein>
<feature type="domain" description="Aminoglycoside phosphotransferase" evidence="2">
    <location>
        <begin position="39"/>
        <end position="265"/>
    </location>
</feature>
<dbReference type="GO" id="GO:0009088">
    <property type="term" value="P:threonine biosynthetic process"/>
    <property type="evidence" value="ECO:0007669"/>
    <property type="project" value="TreeGrafter"/>
</dbReference>
<reference evidence="4" key="1">
    <citation type="submission" date="2016-11" db="EMBL/GenBank/DDBJ databases">
        <authorList>
            <person name="Varghese N."/>
            <person name="Submissions S."/>
        </authorList>
    </citation>
    <scope>NUCLEOTIDE SEQUENCE [LARGE SCALE GENOMIC DNA]</scope>
    <source>
        <strain evidence="4">DSM 24786</strain>
    </source>
</reference>
<proteinExistence type="inferred from homology"/>
<evidence type="ECO:0000259" key="2">
    <source>
        <dbReference type="Pfam" id="PF01636"/>
    </source>
</evidence>
<dbReference type="PANTHER" id="PTHR21064">
    <property type="entry name" value="AMINOGLYCOSIDE PHOSPHOTRANSFERASE DOMAIN-CONTAINING PROTEIN-RELATED"/>
    <property type="match status" value="1"/>
</dbReference>
<comment type="similarity">
    <text evidence="1">Belongs to the pseudomonas-type ThrB family.</text>
</comment>
<dbReference type="InterPro" id="IPR002575">
    <property type="entry name" value="Aminoglycoside_PTrfase"/>
</dbReference>
<evidence type="ECO:0000256" key="1">
    <source>
        <dbReference type="ARBA" id="ARBA00038240"/>
    </source>
</evidence>
<dbReference type="AlphaFoldDB" id="A0A1K1Q9D1"/>
<dbReference type="InterPro" id="IPR050249">
    <property type="entry name" value="Pseudomonas-type_ThrB"/>
</dbReference>
<dbReference type="STRING" id="76595.SAMN05660313_02471"/>
<dbReference type="Gene3D" id="3.90.1200.10">
    <property type="match status" value="1"/>
</dbReference>
<evidence type="ECO:0000313" key="3">
    <source>
        <dbReference type="EMBL" id="SFW56313.1"/>
    </source>
</evidence>
<gene>
    <name evidence="3" type="ORF">SAMN05660313_02471</name>
</gene>
<dbReference type="EMBL" id="FPIY01000003">
    <property type="protein sequence ID" value="SFW56313.1"/>
    <property type="molecule type" value="Genomic_DNA"/>
</dbReference>
<accession>A0A1K1Q9D1</accession>
<dbReference type="PANTHER" id="PTHR21064:SF6">
    <property type="entry name" value="AMINOGLYCOSIDE PHOSPHOTRANSFERASE DOMAIN-CONTAINING PROTEIN"/>
    <property type="match status" value="1"/>
</dbReference>
<name>A0A1K1Q9D1_9FLAO</name>
<dbReference type="OrthoDB" id="241498at2"/>
<dbReference type="Proteomes" id="UP000183257">
    <property type="component" value="Unassembled WGS sequence"/>
</dbReference>